<evidence type="ECO:0000313" key="7">
    <source>
        <dbReference type="Proteomes" id="UP000247389"/>
    </source>
</evidence>
<sequence length="216" mass="24695">MAEYVIGDIHGEIDELKTIIDKINYDQTQDKLIFVGDYIDRGANSYQIYKYIKELDNGKNIFLRGNHEEMMIDAVLNNHNINLWYQNGGRKTEASFPNQTELKEAAHFFDSLPYYHADQEYIFVHAGINPALTLEEQTKHDLIWIRYKFLGAKSDDFKEKRTIVAGHTPVAEVKFDENKILVDTGSGKGGILSAVDLNTKKVYNTSDKNPIASLLF</sequence>
<dbReference type="AlphaFoldDB" id="A0A1G6MYE0"/>
<dbReference type="InterPro" id="IPR004843">
    <property type="entry name" value="Calcineurin-like_PHP"/>
</dbReference>
<protein>
    <submittedName>
        <fullName evidence="3">Serine/threonine protein phosphatase 1</fullName>
    </submittedName>
</protein>
<dbReference type="Proteomes" id="UP000324896">
    <property type="component" value="Unassembled WGS sequence"/>
</dbReference>
<evidence type="ECO:0000313" key="2">
    <source>
        <dbReference type="EMBL" id="PXV67625.1"/>
    </source>
</evidence>
<proteinExistence type="predicted"/>
<feature type="domain" description="Serine/threonine specific protein phosphatases" evidence="1">
    <location>
        <begin position="63"/>
        <end position="68"/>
    </location>
</feature>
<dbReference type="PANTHER" id="PTHR42850">
    <property type="entry name" value="METALLOPHOSPHOESTERASE"/>
    <property type="match status" value="1"/>
</dbReference>
<reference evidence="4 6" key="1">
    <citation type="submission" date="2016-10" db="EMBL/GenBank/DDBJ databases">
        <authorList>
            <person name="de Groot N.N."/>
        </authorList>
    </citation>
    <scope>NUCLEOTIDE SEQUENCE [LARGE SCALE GENOMIC DNA]</scope>
    <source>
        <strain evidence="4 6">WG7</strain>
    </source>
</reference>
<accession>A0A1G6MYE0</accession>
<dbReference type="Proteomes" id="UP000295758">
    <property type="component" value="Unassembled WGS sequence"/>
</dbReference>
<dbReference type="GO" id="GO:0110154">
    <property type="term" value="P:RNA decapping"/>
    <property type="evidence" value="ECO:0007669"/>
    <property type="project" value="TreeGrafter"/>
</dbReference>
<dbReference type="SUPFAM" id="SSF56300">
    <property type="entry name" value="Metallo-dependent phosphatases"/>
    <property type="match status" value="1"/>
</dbReference>
<evidence type="ECO:0000313" key="3">
    <source>
        <dbReference type="EMBL" id="SDC60461.1"/>
    </source>
</evidence>
<dbReference type="STRING" id="54121.SAMN04515653_10952"/>
<dbReference type="InterPro" id="IPR050126">
    <property type="entry name" value="Ap4A_hydrolase"/>
</dbReference>
<dbReference type="Proteomes" id="UP000247389">
    <property type="component" value="Unassembled WGS sequence"/>
</dbReference>
<dbReference type="OrthoDB" id="9779903at2"/>
<dbReference type="PROSITE" id="PS00125">
    <property type="entry name" value="SER_THR_PHOSPHATASE"/>
    <property type="match status" value="1"/>
</dbReference>
<dbReference type="GO" id="GO:0008803">
    <property type="term" value="F:bis(5'-nucleosyl)-tetraphosphatase (symmetrical) activity"/>
    <property type="evidence" value="ECO:0007669"/>
    <property type="project" value="TreeGrafter"/>
</dbReference>
<evidence type="ECO:0000313" key="6">
    <source>
        <dbReference type="Proteomes" id="UP000198945"/>
    </source>
</evidence>
<evidence type="ECO:0000313" key="8">
    <source>
        <dbReference type="Proteomes" id="UP000295758"/>
    </source>
</evidence>
<evidence type="ECO:0000313" key="5">
    <source>
        <dbReference type="EMBL" id="TDS32935.1"/>
    </source>
</evidence>
<dbReference type="GO" id="GO:0005737">
    <property type="term" value="C:cytoplasm"/>
    <property type="evidence" value="ECO:0007669"/>
    <property type="project" value="TreeGrafter"/>
</dbReference>
<dbReference type="PANTHER" id="PTHR42850:SF4">
    <property type="entry name" value="ZINC-DEPENDENT ENDOPOLYPHOSPHATASE"/>
    <property type="match status" value="1"/>
</dbReference>
<dbReference type="Proteomes" id="UP000198945">
    <property type="component" value="Unassembled WGS sequence"/>
</dbReference>
<evidence type="ECO:0000259" key="1">
    <source>
        <dbReference type="PROSITE" id="PS00125"/>
    </source>
</evidence>
<dbReference type="InterPro" id="IPR029052">
    <property type="entry name" value="Metallo-depent_PP-like"/>
</dbReference>
<dbReference type="InterPro" id="IPR006186">
    <property type="entry name" value="Ser/Thr-sp_prot-phosphatase"/>
</dbReference>
<reference evidence="2 7" key="3">
    <citation type="submission" date="2018-04" db="EMBL/GenBank/DDBJ databases">
        <title>Subsurface microbial communities from deep shales in Ohio and West Virginia, USA.</title>
        <authorList>
            <person name="Wrighton K."/>
        </authorList>
    </citation>
    <scope>NUCLEOTIDE SEQUENCE [LARGE SCALE GENOMIC DNA]</scope>
    <source>
        <strain evidence="2 7">MSL28</strain>
    </source>
</reference>
<dbReference type="EMBL" id="QICM01000007">
    <property type="protein sequence ID" value="PXV67625.1"/>
    <property type="molecule type" value="Genomic_DNA"/>
</dbReference>
<reference evidence="3 9" key="2">
    <citation type="submission" date="2016-10" db="EMBL/GenBank/DDBJ databases">
        <authorList>
            <person name="Varghese N."/>
            <person name="Submissions S."/>
        </authorList>
    </citation>
    <scope>NUCLEOTIDE SEQUENCE [LARGE SCALE GENOMIC DNA]</scope>
    <source>
        <strain evidence="3 9">WG10</strain>
    </source>
</reference>
<reference evidence="5 8" key="4">
    <citation type="submission" date="2019-03" db="EMBL/GenBank/DDBJ databases">
        <title>Deep subsurface shale carbon reservoir microbial communities from Ohio and West Virginia, USA.</title>
        <authorList>
            <person name="Wrighton K."/>
        </authorList>
    </citation>
    <scope>NUCLEOTIDE SEQUENCE [LARGE SCALE GENOMIC DNA]</scope>
    <source>
        <strain evidence="5 8">UTICA-S4D12</strain>
    </source>
</reference>
<dbReference type="EMBL" id="SOAA01000006">
    <property type="protein sequence ID" value="TDS32935.1"/>
    <property type="molecule type" value="Genomic_DNA"/>
</dbReference>
<name>A0A1G6MYE0_9FIRM</name>
<dbReference type="EMBL" id="FNEH01000008">
    <property type="protein sequence ID" value="SDI54401.1"/>
    <property type="molecule type" value="Genomic_DNA"/>
</dbReference>
<evidence type="ECO:0000313" key="4">
    <source>
        <dbReference type="EMBL" id="SDI54401.1"/>
    </source>
</evidence>
<dbReference type="RefSeq" id="WP_073158895.1">
    <property type="nucleotide sequence ID" value="NZ_FMYT01000010.1"/>
</dbReference>
<dbReference type="Pfam" id="PF00149">
    <property type="entry name" value="Metallophos"/>
    <property type="match status" value="1"/>
</dbReference>
<dbReference type="EMBL" id="FMYT01000010">
    <property type="protein sequence ID" value="SDC60461.1"/>
    <property type="molecule type" value="Genomic_DNA"/>
</dbReference>
<dbReference type="Gene3D" id="3.60.21.10">
    <property type="match status" value="1"/>
</dbReference>
<dbReference type="CDD" id="cd00144">
    <property type="entry name" value="MPP_PPP_family"/>
    <property type="match status" value="1"/>
</dbReference>
<organism evidence="3 9">
    <name type="scientific">Halanaerobium congolense</name>
    <dbReference type="NCBI Taxonomy" id="54121"/>
    <lineage>
        <taxon>Bacteria</taxon>
        <taxon>Bacillati</taxon>
        <taxon>Bacillota</taxon>
        <taxon>Clostridia</taxon>
        <taxon>Halanaerobiales</taxon>
        <taxon>Halanaerobiaceae</taxon>
        <taxon>Halanaerobium</taxon>
    </lineage>
</organism>
<dbReference type="GO" id="GO:0016791">
    <property type="term" value="F:phosphatase activity"/>
    <property type="evidence" value="ECO:0007669"/>
    <property type="project" value="TreeGrafter"/>
</dbReference>
<gene>
    <name evidence="5" type="ORF">BY453_10676</name>
    <name evidence="2" type="ORF">C8C78_10761</name>
    <name evidence="3" type="ORF">SAMN04488597_1104</name>
    <name evidence="4" type="ORF">SAMN04515654_10844</name>
</gene>
<evidence type="ECO:0000313" key="9">
    <source>
        <dbReference type="Proteomes" id="UP000324896"/>
    </source>
</evidence>